<dbReference type="GO" id="GO:0046872">
    <property type="term" value="F:metal ion binding"/>
    <property type="evidence" value="ECO:0007669"/>
    <property type="project" value="UniProtKB-KW"/>
</dbReference>
<sequence length="264" mass="29819">MLGAIIGDIVGSRFEFGAAPERDFEFFTNECSFTDDTICTVAIADAILNGRTYKDSLLDWCGRYPNPMGGYGNMFVEWLLDKNHEPKNSYGNGAAMRVSSVGWLFTDWEEVVAEAEASAVVSHNHEEGIKGAQCVAEVISWLRNMRFTKPDVEQKVEKFYGYELPSMRDIRKIGAQGHFDATCQETVPMALRCFIDANNFEETIRLAVLCDGDTDTKACIAGSIAEAYYEIPDWISEKAFSYLPDDILDILEQYYDRIQLDIKR</sequence>
<feature type="binding site" evidence="1">
    <location>
        <position position="216"/>
    </location>
    <ligand>
        <name>Mg(2+)</name>
        <dbReference type="ChEBI" id="CHEBI:18420"/>
        <label>1</label>
    </ligand>
</feature>
<dbReference type="Proteomes" id="UP000029538">
    <property type="component" value="Unassembled WGS sequence"/>
</dbReference>
<feature type="binding site" evidence="1">
    <location>
        <position position="215"/>
    </location>
    <ligand>
        <name>Mg(2+)</name>
        <dbReference type="ChEBI" id="CHEBI:18420"/>
        <label>1</label>
    </ligand>
</feature>
<dbReference type="Gene3D" id="1.10.4080.10">
    <property type="entry name" value="ADP-ribosylation/Crystallin J1"/>
    <property type="match status" value="1"/>
</dbReference>
<feature type="binding site" evidence="1">
    <location>
        <position position="213"/>
    </location>
    <ligand>
        <name>Mg(2+)</name>
        <dbReference type="ChEBI" id="CHEBI:18420"/>
        <label>1</label>
    </ligand>
</feature>
<dbReference type="InterPro" id="IPR005502">
    <property type="entry name" value="Ribosyl_crysJ1"/>
</dbReference>
<gene>
    <name evidence="2" type="ORF">HMPREF0654_09360</name>
</gene>
<dbReference type="SUPFAM" id="SSF101478">
    <property type="entry name" value="ADP-ribosylglycohydrolase"/>
    <property type="match status" value="1"/>
</dbReference>
<evidence type="ECO:0000313" key="3">
    <source>
        <dbReference type="Proteomes" id="UP000029538"/>
    </source>
</evidence>
<evidence type="ECO:0000313" key="2">
    <source>
        <dbReference type="EMBL" id="KGF48411.1"/>
    </source>
</evidence>
<accession>A0A096ANY4</accession>
<feature type="binding site" evidence="1">
    <location>
        <position position="34"/>
    </location>
    <ligand>
        <name>Mg(2+)</name>
        <dbReference type="ChEBI" id="CHEBI:18420"/>
        <label>1</label>
    </ligand>
</feature>
<dbReference type="AlphaFoldDB" id="A0A096ANY4"/>
<comment type="caution">
    <text evidence="2">The sequence shown here is derived from an EMBL/GenBank/DDBJ whole genome shotgun (WGS) entry which is preliminary data.</text>
</comment>
<dbReference type="GO" id="GO:0016787">
    <property type="term" value="F:hydrolase activity"/>
    <property type="evidence" value="ECO:0007669"/>
    <property type="project" value="UniProtKB-KW"/>
</dbReference>
<proteinExistence type="predicted"/>
<organism evidence="2 3">
    <name type="scientific">Prevotella disiens DNF00882</name>
    <dbReference type="NCBI Taxonomy" id="1401075"/>
    <lineage>
        <taxon>Bacteria</taxon>
        <taxon>Pseudomonadati</taxon>
        <taxon>Bacteroidota</taxon>
        <taxon>Bacteroidia</taxon>
        <taxon>Bacteroidales</taxon>
        <taxon>Prevotellaceae</taxon>
        <taxon>Prevotella</taxon>
    </lineage>
</organism>
<comment type="cofactor">
    <cofactor evidence="1">
        <name>Mg(2+)</name>
        <dbReference type="ChEBI" id="CHEBI:18420"/>
    </cofactor>
    <text evidence="1">Binds 2 magnesium ions per subunit.</text>
</comment>
<dbReference type="PANTHER" id="PTHR16222">
    <property type="entry name" value="ADP-RIBOSYLGLYCOHYDROLASE"/>
    <property type="match status" value="1"/>
</dbReference>
<name>A0A096ANY4_9BACT</name>
<feature type="binding site" evidence="1">
    <location>
        <position position="36"/>
    </location>
    <ligand>
        <name>Mg(2+)</name>
        <dbReference type="ChEBI" id="CHEBI:18420"/>
        <label>1</label>
    </ligand>
</feature>
<keyword evidence="1" id="KW-0460">Magnesium</keyword>
<dbReference type="Pfam" id="PF03747">
    <property type="entry name" value="ADP_ribosyl_GH"/>
    <property type="match status" value="1"/>
</dbReference>
<dbReference type="InterPro" id="IPR050792">
    <property type="entry name" value="ADP-ribosylglycohydrolase"/>
</dbReference>
<protein>
    <submittedName>
        <fullName evidence="2">ADP-ribosylglycohydrolase</fullName>
    </submittedName>
</protein>
<keyword evidence="2" id="KW-0378">Hydrolase</keyword>
<dbReference type="InterPro" id="IPR036705">
    <property type="entry name" value="Ribosyl_crysJ1_sf"/>
</dbReference>
<dbReference type="EMBL" id="JRNR01000098">
    <property type="protein sequence ID" value="KGF48411.1"/>
    <property type="molecule type" value="Genomic_DNA"/>
</dbReference>
<keyword evidence="1" id="KW-0479">Metal-binding</keyword>
<evidence type="ECO:0000256" key="1">
    <source>
        <dbReference type="PIRSR" id="PIRSR605502-1"/>
    </source>
</evidence>
<dbReference type="RefSeq" id="WP_036884237.1">
    <property type="nucleotide sequence ID" value="NZ_JRNR01000098.1"/>
</dbReference>
<dbReference type="PANTHER" id="PTHR16222:SF12">
    <property type="entry name" value="ADP-RIBOSYLGLYCOHYDROLASE-RELATED"/>
    <property type="match status" value="1"/>
</dbReference>
<reference evidence="2 3" key="1">
    <citation type="submission" date="2014-07" db="EMBL/GenBank/DDBJ databases">
        <authorList>
            <person name="McCorrison J."/>
            <person name="Sanka R."/>
            <person name="Torralba M."/>
            <person name="Gillis M."/>
            <person name="Haft D.H."/>
            <person name="Methe B."/>
            <person name="Sutton G."/>
            <person name="Nelson K.E."/>
        </authorList>
    </citation>
    <scope>NUCLEOTIDE SEQUENCE [LARGE SCALE GENOMIC DNA]</scope>
    <source>
        <strain evidence="2 3">DNF00882</strain>
    </source>
</reference>
<feature type="binding site" evidence="1">
    <location>
        <position position="35"/>
    </location>
    <ligand>
        <name>Mg(2+)</name>
        <dbReference type="ChEBI" id="CHEBI:18420"/>
        <label>1</label>
    </ligand>
</feature>